<keyword evidence="10 15" id="KW-0274">FAD</keyword>
<dbReference type="Proteomes" id="UP000273982">
    <property type="component" value="Chromosome"/>
</dbReference>
<dbReference type="EC" id="2.7.1.26" evidence="15"/>
<dbReference type="SUPFAM" id="SSF52374">
    <property type="entry name" value="Nucleotidylyl transferase"/>
    <property type="match status" value="1"/>
</dbReference>
<comment type="function">
    <text evidence="1">Catalyzes the phosphorylation of riboflavin to FMN followed by the adenylation of FMN to FAD.</text>
</comment>
<dbReference type="Pfam" id="PF06574">
    <property type="entry name" value="FAD_syn"/>
    <property type="match status" value="1"/>
</dbReference>
<evidence type="ECO:0000256" key="13">
    <source>
        <dbReference type="ARBA" id="ARBA00047880"/>
    </source>
</evidence>
<evidence type="ECO:0000256" key="8">
    <source>
        <dbReference type="ARBA" id="ARBA00022741"/>
    </source>
</evidence>
<proteinExistence type="inferred from homology"/>
<dbReference type="UniPathway" id="UPA00277">
    <property type="reaction ID" value="UER00407"/>
</dbReference>
<evidence type="ECO:0000256" key="7">
    <source>
        <dbReference type="ARBA" id="ARBA00022695"/>
    </source>
</evidence>
<evidence type="ECO:0000256" key="6">
    <source>
        <dbReference type="ARBA" id="ARBA00022679"/>
    </source>
</evidence>
<dbReference type="GO" id="GO:0005524">
    <property type="term" value="F:ATP binding"/>
    <property type="evidence" value="ECO:0007669"/>
    <property type="project" value="UniProtKB-UniRule"/>
</dbReference>
<comment type="catalytic activity">
    <reaction evidence="14 15">
        <text>FMN + ATP + H(+) = FAD + diphosphate</text>
        <dbReference type="Rhea" id="RHEA:17237"/>
        <dbReference type="ChEBI" id="CHEBI:15378"/>
        <dbReference type="ChEBI" id="CHEBI:30616"/>
        <dbReference type="ChEBI" id="CHEBI:33019"/>
        <dbReference type="ChEBI" id="CHEBI:57692"/>
        <dbReference type="ChEBI" id="CHEBI:58210"/>
        <dbReference type="EC" id="2.7.7.2"/>
    </reaction>
</comment>
<dbReference type="AlphaFoldDB" id="A0A3G8M7Y5"/>
<dbReference type="EMBL" id="CP034086">
    <property type="protein sequence ID" value="AZG77877.1"/>
    <property type="molecule type" value="Genomic_DNA"/>
</dbReference>
<keyword evidence="11 15" id="KW-0067">ATP-binding</keyword>
<evidence type="ECO:0000256" key="12">
    <source>
        <dbReference type="ARBA" id="ARBA00023268"/>
    </source>
</evidence>
<feature type="domain" description="Riboflavin kinase" evidence="16">
    <location>
        <begin position="191"/>
        <end position="314"/>
    </location>
</feature>
<keyword evidence="9 15" id="KW-0418">Kinase</keyword>
<dbReference type="FunFam" id="2.40.30.30:FF:000003">
    <property type="entry name" value="Riboflavin biosynthesis protein"/>
    <property type="match status" value="1"/>
</dbReference>
<dbReference type="InterPro" id="IPR015864">
    <property type="entry name" value="FAD_synthase"/>
</dbReference>
<dbReference type="EC" id="2.7.7.2" evidence="15"/>
<keyword evidence="6 15" id="KW-0808">Transferase</keyword>
<evidence type="ECO:0000259" key="16">
    <source>
        <dbReference type="SMART" id="SM00904"/>
    </source>
</evidence>
<dbReference type="GO" id="GO:0006747">
    <property type="term" value="P:FAD biosynthetic process"/>
    <property type="evidence" value="ECO:0007669"/>
    <property type="project" value="UniProtKB-UniRule"/>
</dbReference>
<comment type="catalytic activity">
    <reaction evidence="13 15">
        <text>riboflavin + ATP = FMN + ADP + H(+)</text>
        <dbReference type="Rhea" id="RHEA:14357"/>
        <dbReference type="ChEBI" id="CHEBI:15378"/>
        <dbReference type="ChEBI" id="CHEBI:30616"/>
        <dbReference type="ChEBI" id="CHEBI:57986"/>
        <dbReference type="ChEBI" id="CHEBI:58210"/>
        <dbReference type="ChEBI" id="CHEBI:456216"/>
        <dbReference type="EC" id="2.7.1.26"/>
    </reaction>
</comment>
<evidence type="ECO:0000256" key="11">
    <source>
        <dbReference type="ARBA" id="ARBA00022840"/>
    </source>
</evidence>
<dbReference type="GO" id="GO:0009398">
    <property type="term" value="P:FMN biosynthetic process"/>
    <property type="evidence" value="ECO:0007669"/>
    <property type="project" value="UniProtKB-UniRule"/>
</dbReference>
<dbReference type="Gene3D" id="3.40.50.620">
    <property type="entry name" value="HUPs"/>
    <property type="match status" value="1"/>
</dbReference>
<evidence type="ECO:0000313" key="17">
    <source>
        <dbReference type="EMBL" id="AZG77877.1"/>
    </source>
</evidence>
<evidence type="ECO:0000256" key="4">
    <source>
        <dbReference type="ARBA" id="ARBA00022630"/>
    </source>
</evidence>
<keyword evidence="8 15" id="KW-0547">Nucleotide-binding</keyword>
<evidence type="ECO:0000256" key="9">
    <source>
        <dbReference type="ARBA" id="ARBA00022777"/>
    </source>
</evidence>
<keyword evidence="4 15" id="KW-0285">Flavoprotein</keyword>
<dbReference type="InterPro" id="IPR023465">
    <property type="entry name" value="Riboflavin_kinase_dom_sf"/>
</dbReference>
<dbReference type="Pfam" id="PF01687">
    <property type="entry name" value="Flavokinase"/>
    <property type="match status" value="1"/>
</dbReference>
<evidence type="ECO:0000313" key="18">
    <source>
        <dbReference type="Proteomes" id="UP000273982"/>
    </source>
</evidence>
<gene>
    <name evidence="17" type="ORF">EHO51_14685</name>
</gene>
<dbReference type="GO" id="GO:0008531">
    <property type="term" value="F:riboflavin kinase activity"/>
    <property type="evidence" value="ECO:0007669"/>
    <property type="project" value="UniProtKB-UniRule"/>
</dbReference>
<keyword evidence="5 15" id="KW-0288">FMN</keyword>
<dbReference type="PANTHER" id="PTHR22749:SF6">
    <property type="entry name" value="RIBOFLAVIN KINASE"/>
    <property type="match status" value="1"/>
</dbReference>
<protein>
    <recommendedName>
        <fullName evidence="15">Riboflavin biosynthesis protein</fullName>
    </recommendedName>
    <domain>
        <recommendedName>
            <fullName evidence="15">Riboflavin kinase</fullName>
            <ecNumber evidence="15">2.7.1.26</ecNumber>
        </recommendedName>
        <alternativeName>
            <fullName evidence="15">Flavokinase</fullName>
        </alternativeName>
    </domain>
    <domain>
        <recommendedName>
            <fullName evidence="15">FMN adenylyltransferase</fullName>
            <ecNumber evidence="15">2.7.7.2</ecNumber>
        </recommendedName>
        <alternativeName>
            <fullName evidence="15">FAD pyrophosphorylase</fullName>
        </alternativeName>
        <alternativeName>
            <fullName evidence="15">FAD synthase</fullName>
        </alternativeName>
    </domain>
</protein>
<evidence type="ECO:0000256" key="14">
    <source>
        <dbReference type="ARBA" id="ARBA00049494"/>
    </source>
</evidence>
<dbReference type="CDD" id="cd02064">
    <property type="entry name" value="FAD_synthetase_N"/>
    <property type="match status" value="1"/>
</dbReference>
<dbReference type="PIRSF" id="PIRSF004491">
    <property type="entry name" value="FAD_Synth"/>
    <property type="match status" value="1"/>
</dbReference>
<keyword evidence="12" id="KW-0511">Multifunctional enzyme</keyword>
<dbReference type="RefSeq" id="WP_124739511.1">
    <property type="nucleotide sequence ID" value="NZ_CP034086.1"/>
</dbReference>
<keyword evidence="7 15" id="KW-0548">Nucleotidyltransferase</keyword>
<evidence type="ECO:0000256" key="3">
    <source>
        <dbReference type="ARBA" id="ARBA00005201"/>
    </source>
</evidence>
<evidence type="ECO:0000256" key="5">
    <source>
        <dbReference type="ARBA" id="ARBA00022643"/>
    </source>
</evidence>
<dbReference type="SMART" id="SM00904">
    <property type="entry name" value="Flavokinase"/>
    <property type="match status" value="1"/>
</dbReference>
<name>A0A3G8M7Y5_9HYPH</name>
<dbReference type="UniPathway" id="UPA00276">
    <property type="reaction ID" value="UER00406"/>
</dbReference>
<dbReference type="GO" id="GO:0009231">
    <property type="term" value="P:riboflavin biosynthetic process"/>
    <property type="evidence" value="ECO:0007669"/>
    <property type="project" value="InterPro"/>
</dbReference>
<evidence type="ECO:0000256" key="10">
    <source>
        <dbReference type="ARBA" id="ARBA00022827"/>
    </source>
</evidence>
<evidence type="ECO:0000256" key="2">
    <source>
        <dbReference type="ARBA" id="ARBA00004726"/>
    </source>
</evidence>
<organism evidence="17 18">
    <name type="scientific">Methylocystis rosea</name>
    <dbReference type="NCBI Taxonomy" id="173366"/>
    <lineage>
        <taxon>Bacteria</taxon>
        <taxon>Pseudomonadati</taxon>
        <taxon>Pseudomonadota</taxon>
        <taxon>Alphaproteobacteria</taxon>
        <taxon>Hyphomicrobiales</taxon>
        <taxon>Methylocystaceae</taxon>
        <taxon>Methylocystis</taxon>
    </lineage>
</organism>
<evidence type="ECO:0000256" key="1">
    <source>
        <dbReference type="ARBA" id="ARBA00002121"/>
    </source>
</evidence>
<dbReference type="KEGG" id="mros:EHO51_14685"/>
<reference evidence="17 18" key="1">
    <citation type="submission" date="2018-11" db="EMBL/GenBank/DDBJ databases">
        <title>Genome squencing of methanotrophic bacteria isolated from alkaline groundwater in Korea.</title>
        <authorList>
            <person name="Nguyen L.N."/>
        </authorList>
    </citation>
    <scope>NUCLEOTIDE SEQUENCE [LARGE SCALE GENOMIC DNA]</scope>
    <source>
        <strain evidence="17 18">GW6</strain>
    </source>
</reference>
<dbReference type="NCBIfam" id="TIGR00083">
    <property type="entry name" value="ribF"/>
    <property type="match status" value="1"/>
</dbReference>
<accession>A0A3G8M7Y5</accession>
<dbReference type="InterPro" id="IPR023468">
    <property type="entry name" value="Riboflavin_kinase"/>
</dbReference>
<dbReference type="Gene3D" id="2.40.30.30">
    <property type="entry name" value="Riboflavin kinase-like"/>
    <property type="match status" value="1"/>
</dbReference>
<evidence type="ECO:0000256" key="15">
    <source>
        <dbReference type="PIRNR" id="PIRNR004491"/>
    </source>
</evidence>
<comment type="similarity">
    <text evidence="15">Belongs to the ribF family.</text>
</comment>
<dbReference type="InterPro" id="IPR014729">
    <property type="entry name" value="Rossmann-like_a/b/a_fold"/>
</dbReference>
<comment type="pathway">
    <text evidence="2 15">Cofactor biosynthesis; FAD biosynthesis; FAD from FMN: step 1/1.</text>
</comment>
<dbReference type="NCBIfam" id="NF004160">
    <property type="entry name" value="PRK05627.1-3"/>
    <property type="match status" value="1"/>
</dbReference>
<dbReference type="PANTHER" id="PTHR22749">
    <property type="entry name" value="RIBOFLAVIN KINASE/FMN ADENYLYLTRANSFERASE"/>
    <property type="match status" value="1"/>
</dbReference>
<dbReference type="GO" id="GO:0003919">
    <property type="term" value="F:FMN adenylyltransferase activity"/>
    <property type="evidence" value="ECO:0007669"/>
    <property type="project" value="UniProtKB-UniRule"/>
</dbReference>
<dbReference type="SUPFAM" id="SSF82114">
    <property type="entry name" value="Riboflavin kinase-like"/>
    <property type="match status" value="1"/>
</dbReference>
<dbReference type="InterPro" id="IPR015865">
    <property type="entry name" value="Riboflavin_kinase_bac/euk"/>
</dbReference>
<sequence length="327" mass="35574">MSDSFIVARDPQAPPPGLEGAVAAVGNFDGLHRGHRGVIARARALAAKLSRPCILLTFEPHPADFFAGRTVIFRLTPPDAKAAQAARLGLDGVIVLTFDKDFAKSPARVFTQEILHDRLQLSAVVAGYDFRFGAGREGGPEFLRAEGERLGMIVEIVDRITQDEEGSLEAVSSTATREALERGDAALARRLLGHPYFIRGVVRHGDKRGRTLGFPTANIALDPANRLKHGIYAVTIEVDGKAHQGVASFGRRPTFDNGAPLLEVFLFDFDGDLYGKEVEVAFYGFIRGEAKFDSVEALVERMRVDVEEARRLLAESGALSRANDLLP</sequence>
<dbReference type="InterPro" id="IPR002606">
    <property type="entry name" value="Riboflavin_kinase_bac"/>
</dbReference>
<comment type="pathway">
    <text evidence="3 15">Cofactor biosynthesis; FMN biosynthesis; FMN from riboflavin (ATP route): step 1/1.</text>
</comment>